<protein>
    <submittedName>
        <fullName evidence="1">Uncharacterized protein</fullName>
    </submittedName>
</protein>
<comment type="caution">
    <text evidence="1">The sequence shown here is derived from an EMBL/GenBank/DDBJ whole genome shotgun (WGS) entry which is preliminary data.</text>
</comment>
<name>A0AAN8CM94_CHAGU</name>
<accession>A0AAN8CM94</accession>
<dbReference type="Proteomes" id="UP001331515">
    <property type="component" value="Unassembled WGS sequence"/>
</dbReference>
<sequence length="94" mass="10877">MVHRVECSRQVQQDDDRGEGGCFSSVQFLRDSKEGSFCGVTCLETRLVRIQKVVLMEIAGELSKDSAFKCFRQEREERDRPVVYNIRRVESGFL</sequence>
<reference evidence="1 2" key="1">
    <citation type="journal article" date="2023" name="Mol. Biol. Evol.">
        <title>Genomics of Secondarily Temperate Adaptation in the Only Non-Antarctic Icefish.</title>
        <authorList>
            <person name="Rivera-Colon A.G."/>
            <person name="Rayamajhi N."/>
            <person name="Minhas B.F."/>
            <person name="Madrigal G."/>
            <person name="Bilyk K.T."/>
            <person name="Yoon V."/>
            <person name="Hune M."/>
            <person name="Gregory S."/>
            <person name="Cheng C.H.C."/>
            <person name="Catchen J.M."/>
        </authorList>
    </citation>
    <scope>NUCLEOTIDE SEQUENCE [LARGE SCALE GENOMIC DNA]</scope>
    <source>
        <tissue evidence="1">White muscle</tissue>
    </source>
</reference>
<organism evidence="1 2">
    <name type="scientific">Champsocephalus gunnari</name>
    <name type="common">Mackerel icefish</name>
    <dbReference type="NCBI Taxonomy" id="52237"/>
    <lineage>
        <taxon>Eukaryota</taxon>
        <taxon>Metazoa</taxon>
        <taxon>Chordata</taxon>
        <taxon>Craniata</taxon>
        <taxon>Vertebrata</taxon>
        <taxon>Euteleostomi</taxon>
        <taxon>Actinopterygii</taxon>
        <taxon>Neopterygii</taxon>
        <taxon>Teleostei</taxon>
        <taxon>Neoteleostei</taxon>
        <taxon>Acanthomorphata</taxon>
        <taxon>Eupercaria</taxon>
        <taxon>Perciformes</taxon>
        <taxon>Notothenioidei</taxon>
        <taxon>Channichthyidae</taxon>
        <taxon>Champsocephalus</taxon>
    </lineage>
</organism>
<keyword evidence="2" id="KW-1185">Reference proteome</keyword>
<dbReference type="AlphaFoldDB" id="A0AAN8CM94"/>
<dbReference type="EMBL" id="JAURVH010001531">
    <property type="protein sequence ID" value="KAK5903958.1"/>
    <property type="molecule type" value="Genomic_DNA"/>
</dbReference>
<evidence type="ECO:0000313" key="1">
    <source>
        <dbReference type="EMBL" id="KAK5903958.1"/>
    </source>
</evidence>
<gene>
    <name evidence="1" type="ORF">CgunFtcFv8_007696</name>
</gene>
<evidence type="ECO:0000313" key="2">
    <source>
        <dbReference type="Proteomes" id="UP001331515"/>
    </source>
</evidence>
<proteinExistence type="predicted"/>